<evidence type="ECO:0000256" key="1">
    <source>
        <dbReference type="SAM" id="MobiDB-lite"/>
    </source>
</evidence>
<evidence type="ECO:0000313" key="4">
    <source>
        <dbReference type="Proteomes" id="UP001370348"/>
    </source>
</evidence>
<dbReference type="Proteomes" id="UP001370348">
    <property type="component" value="Chromosome"/>
</dbReference>
<keyword evidence="4" id="KW-1185">Reference proteome</keyword>
<dbReference type="CDD" id="cd12105">
    <property type="entry name" value="HmuY"/>
    <property type="match status" value="1"/>
</dbReference>
<dbReference type="PROSITE" id="PS51257">
    <property type="entry name" value="PROKAR_LIPOPROTEIN"/>
    <property type="match status" value="1"/>
</dbReference>
<organism evidence="3 4">
    <name type="scientific">Pendulispora albinea</name>
    <dbReference type="NCBI Taxonomy" id="2741071"/>
    <lineage>
        <taxon>Bacteria</taxon>
        <taxon>Pseudomonadati</taxon>
        <taxon>Myxococcota</taxon>
        <taxon>Myxococcia</taxon>
        <taxon>Myxococcales</taxon>
        <taxon>Sorangiineae</taxon>
        <taxon>Pendulisporaceae</taxon>
        <taxon>Pendulispora</taxon>
    </lineage>
</organism>
<name>A0ABZ2M1I9_9BACT</name>
<feature type="signal peptide" evidence="2">
    <location>
        <begin position="1"/>
        <end position="21"/>
    </location>
</feature>
<dbReference type="Pfam" id="PF14064">
    <property type="entry name" value="HmuY"/>
    <property type="match status" value="1"/>
</dbReference>
<feature type="region of interest" description="Disordered" evidence="1">
    <location>
        <begin position="25"/>
        <end position="58"/>
    </location>
</feature>
<feature type="chain" id="PRO_5045703011" evidence="2">
    <location>
        <begin position="22"/>
        <end position="260"/>
    </location>
</feature>
<dbReference type="EMBL" id="CP089984">
    <property type="protein sequence ID" value="WXB16835.1"/>
    <property type="molecule type" value="Genomic_DNA"/>
</dbReference>
<sequence length="260" mass="27009">MKKLGLSILLPLLALPFAASAGGCSSDDSSVPLPQDGGNVRDTGTGTPQDSGTKLDGGSCTAAKETLLKPIDSVSEGEVAVLPSVGLSKTIYVDASAGGIANAAKNPRVYVNLETAAKVSVTDRSAETSSAWDLALKRDILFVNNGDGGPANGSALFLEGKGFDDVTAADAQGKDFPKESFFDLECKAKLDERQALKTTFSGWYVYDEATHQITGPKPGVFLVKTAGAKLFKVQILSYKTQKPDAGAAASAQYSLKVQAL</sequence>
<dbReference type="RefSeq" id="WP_394826463.1">
    <property type="nucleotide sequence ID" value="NZ_CP089984.1"/>
</dbReference>
<accession>A0ABZ2M1I9</accession>
<proteinExistence type="predicted"/>
<gene>
    <name evidence="3" type="ORF">LZC94_06040</name>
</gene>
<reference evidence="3 4" key="1">
    <citation type="submission" date="2021-12" db="EMBL/GenBank/DDBJ databases">
        <title>Discovery of the Pendulisporaceae a myxobacterial family with distinct sporulation behavior and unique specialized metabolism.</title>
        <authorList>
            <person name="Garcia R."/>
            <person name="Popoff A."/>
            <person name="Bader C.D."/>
            <person name="Loehr J."/>
            <person name="Walesch S."/>
            <person name="Walt C."/>
            <person name="Boldt J."/>
            <person name="Bunk B."/>
            <person name="Haeckl F.J.F.P.J."/>
            <person name="Gunesch A.P."/>
            <person name="Birkelbach J."/>
            <person name="Nuebel U."/>
            <person name="Pietschmann T."/>
            <person name="Bach T."/>
            <person name="Mueller R."/>
        </authorList>
    </citation>
    <scope>NUCLEOTIDE SEQUENCE [LARGE SCALE GENOMIC DNA]</scope>
    <source>
        <strain evidence="3 4">MSr11954</strain>
    </source>
</reference>
<protein>
    <submittedName>
        <fullName evidence="3">HmuY family protein</fullName>
    </submittedName>
</protein>
<evidence type="ECO:0000313" key="3">
    <source>
        <dbReference type="EMBL" id="WXB16835.1"/>
    </source>
</evidence>
<dbReference type="InterPro" id="IPR025921">
    <property type="entry name" value="HmuY"/>
</dbReference>
<keyword evidence="2" id="KW-0732">Signal</keyword>
<evidence type="ECO:0000256" key="2">
    <source>
        <dbReference type="SAM" id="SignalP"/>
    </source>
</evidence>
<feature type="compositionally biased region" description="Polar residues" evidence="1">
    <location>
        <begin position="42"/>
        <end position="52"/>
    </location>
</feature>